<evidence type="ECO:0000313" key="1">
    <source>
        <dbReference type="EMBL" id="MDR6527315.1"/>
    </source>
</evidence>
<proteinExistence type="predicted"/>
<dbReference type="EMBL" id="JAVDQY010000003">
    <property type="protein sequence ID" value="MDR6527315.1"/>
    <property type="molecule type" value="Genomic_DNA"/>
</dbReference>
<organism evidence="1 2">
    <name type="scientific">Chryseobacterium rhizosphaerae</name>
    <dbReference type="NCBI Taxonomy" id="395937"/>
    <lineage>
        <taxon>Bacteria</taxon>
        <taxon>Pseudomonadati</taxon>
        <taxon>Bacteroidota</taxon>
        <taxon>Flavobacteriia</taxon>
        <taxon>Flavobacteriales</taxon>
        <taxon>Weeksellaceae</taxon>
        <taxon>Chryseobacterium group</taxon>
        <taxon>Chryseobacterium</taxon>
    </lineage>
</organism>
<evidence type="ECO:0008006" key="3">
    <source>
        <dbReference type="Google" id="ProtNLM"/>
    </source>
</evidence>
<accession>A0AAE4C548</accession>
<dbReference type="RefSeq" id="WP_309946722.1">
    <property type="nucleotide sequence ID" value="NZ_JAVDQY010000003.1"/>
</dbReference>
<dbReference type="Proteomes" id="UP001184861">
    <property type="component" value="Unassembled WGS sequence"/>
</dbReference>
<name>A0AAE4C548_9FLAO</name>
<evidence type="ECO:0000313" key="2">
    <source>
        <dbReference type="Proteomes" id="UP001184861"/>
    </source>
</evidence>
<sequence length="64" mass="7230">MIENNRLCIEQLNTLKAQGKPFEYTLFSKLGHDTSSSNDTAPVDTAVQWIQQKALNSKKSKFSK</sequence>
<reference evidence="1" key="1">
    <citation type="submission" date="2023-07" db="EMBL/GenBank/DDBJ databases">
        <title>Sorghum-associated microbial communities from plants grown in Nebraska, USA.</title>
        <authorList>
            <person name="Schachtman D."/>
        </authorList>
    </citation>
    <scope>NUCLEOTIDE SEQUENCE</scope>
    <source>
        <strain evidence="1">DS2360</strain>
    </source>
</reference>
<gene>
    <name evidence="1" type="ORF">J2787_002707</name>
</gene>
<comment type="caution">
    <text evidence="1">The sequence shown here is derived from an EMBL/GenBank/DDBJ whole genome shotgun (WGS) entry which is preliminary data.</text>
</comment>
<dbReference type="AlphaFoldDB" id="A0AAE4C548"/>
<protein>
    <recommendedName>
        <fullName evidence="3">Alpha/beta hydrolase</fullName>
    </recommendedName>
</protein>